<reference evidence="4" key="1">
    <citation type="journal article" date="2019" name="Environ. Microbiol.">
        <title>Fungal ecological strategies reflected in gene transcription - a case study of two litter decomposers.</title>
        <authorList>
            <person name="Barbi F."/>
            <person name="Kohler A."/>
            <person name="Barry K."/>
            <person name="Baskaran P."/>
            <person name="Daum C."/>
            <person name="Fauchery L."/>
            <person name="Ihrmark K."/>
            <person name="Kuo A."/>
            <person name="LaButti K."/>
            <person name="Lipzen A."/>
            <person name="Morin E."/>
            <person name="Grigoriev I.V."/>
            <person name="Henrissat B."/>
            <person name="Lindahl B."/>
            <person name="Martin F."/>
        </authorList>
    </citation>
    <scope>NUCLEOTIDE SEQUENCE</scope>
    <source>
        <strain evidence="4">JB14</strain>
    </source>
</reference>
<feature type="compositionally biased region" description="Low complexity" evidence="1">
    <location>
        <begin position="124"/>
        <end position="135"/>
    </location>
</feature>
<dbReference type="SMART" id="SM00666">
    <property type="entry name" value="PB1"/>
    <property type="match status" value="1"/>
</dbReference>
<dbReference type="GO" id="GO:0043332">
    <property type="term" value="C:mating projection tip"/>
    <property type="evidence" value="ECO:0007669"/>
    <property type="project" value="TreeGrafter"/>
</dbReference>
<evidence type="ECO:0000259" key="2">
    <source>
        <dbReference type="PROSITE" id="PS50003"/>
    </source>
</evidence>
<dbReference type="Proteomes" id="UP000799118">
    <property type="component" value="Unassembled WGS sequence"/>
</dbReference>
<dbReference type="InterPro" id="IPR001849">
    <property type="entry name" value="PH_domain"/>
</dbReference>
<dbReference type="GO" id="GO:0005634">
    <property type="term" value="C:nucleus"/>
    <property type="evidence" value="ECO:0007669"/>
    <property type="project" value="TreeGrafter"/>
</dbReference>
<protein>
    <recommendedName>
        <fullName evidence="6">PB1 domain-containing protein</fullName>
    </recommendedName>
</protein>
<evidence type="ECO:0008006" key="6">
    <source>
        <dbReference type="Google" id="ProtNLM"/>
    </source>
</evidence>
<dbReference type="SUPFAM" id="SSF54277">
    <property type="entry name" value="CAD &amp; PB1 domains"/>
    <property type="match status" value="1"/>
</dbReference>
<dbReference type="PROSITE" id="PS51745">
    <property type="entry name" value="PB1"/>
    <property type="match status" value="1"/>
</dbReference>
<dbReference type="Gene3D" id="3.10.20.90">
    <property type="entry name" value="Phosphatidylinositol 3-kinase Catalytic Subunit, Chain A, domain 1"/>
    <property type="match status" value="1"/>
</dbReference>
<evidence type="ECO:0000259" key="3">
    <source>
        <dbReference type="PROSITE" id="PS51745"/>
    </source>
</evidence>
<dbReference type="AlphaFoldDB" id="A0A6A4I8J8"/>
<proteinExistence type="predicted"/>
<dbReference type="PROSITE" id="PS50003">
    <property type="entry name" value="PH_DOMAIN"/>
    <property type="match status" value="1"/>
</dbReference>
<dbReference type="InterPro" id="IPR053793">
    <property type="entry name" value="PB1-like"/>
</dbReference>
<evidence type="ECO:0000313" key="5">
    <source>
        <dbReference type="Proteomes" id="UP000799118"/>
    </source>
</evidence>
<evidence type="ECO:0000313" key="4">
    <source>
        <dbReference type="EMBL" id="KAE9406300.1"/>
    </source>
</evidence>
<feature type="region of interest" description="Disordered" evidence="1">
    <location>
        <begin position="93"/>
        <end position="143"/>
    </location>
</feature>
<accession>A0A6A4I8J8</accession>
<dbReference type="OrthoDB" id="1594986at2759"/>
<organism evidence="4 5">
    <name type="scientific">Gymnopus androsaceus JB14</name>
    <dbReference type="NCBI Taxonomy" id="1447944"/>
    <lineage>
        <taxon>Eukaryota</taxon>
        <taxon>Fungi</taxon>
        <taxon>Dikarya</taxon>
        <taxon>Basidiomycota</taxon>
        <taxon>Agaricomycotina</taxon>
        <taxon>Agaricomycetes</taxon>
        <taxon>Agaricomycetidae</taxon>
        <taxon>Agaricales</taxon>
        <taxon>Marasmiineae</taxon>
        <taxon>Omphalotaceae</taxon>
        <taxon>Gymnopus</taxon>
    </lineage>
</organism>
<dbReference type="PANTHER" id="PTHR47339:SF1">
    <property type="entry name" value="CELL DIVISION CONTROL PROTEIN 24"/>
    <property type="match status" value="1"/>
</dbReference>
<feature type="compositionally biased region" description="Low complexity" evidence="1">
    <location>
        <begin position="96"/>
        <end position="110"/>
    </location>
</feature>
<feature type="domain" description="PB1" evidence="3">
    <location>
        <begin position="164"/>
        <end position="245"/>
    </location>
</feature>
<dbReference type="InterPro" id="IPR053026">
    <property type="entry name" value="CDC42_GEF"/>
</dbReference>
<name>A0A6A4I8J8_9AGAR</name>
<dbReference type="GO" id="GO:0031106">
    <property type="term" value="P:septin ring organization"/>
    <property type="evidence" value="ECO:0007669"/>
    <property type="project" value="TreeGrafter"/>
</dbReference>
<dbReference type="EMBL" id="ML769403">
    <property type="protein sequence ID" value="KAE9406300.1"/>
    <property type="molecule type" value="Genomic_DNA"/>
</dbReference>
<dbReference type="GO" id="GO:0030010">
    <property type="term" value="P:establishment of cell polarity"/>
    <property type="evidence" value="ECO:0007669"/>
    <property type="project" value="TreeGrafter"/>
</dbReference>
<sequence>MRCRSEDQMRQWESTINRLVREFAQRQASPRFLRLGRWQTPDPQSSIPPYLSSIQEGYESSGDHRTGIPPTLMYSTAVPSPLPLWNPRRHVSIGRSNVGSGSNESTGNSSDYSTDSSLPMTPYGSSESSLAGGSSDVHPKKRSQWQMSKNTFYAEANHAPFAQPVNVKVHFHEDIFIIQVPHTMEFDDLVKMVGRKIQLCGPRRDGGPLRVKYRDKDGDMVSLRSTEDIQMAFEEYQLDGQVPLFVV</sequence>
<dbReference type="Pfam" id="PF00564">
    <property type="entry name" value="PB1"/>
    <property type="match status" value="1"/>
</dbReference>
<dbReference type="CDD" id="cd05992">
    <property type="entry name" value="PB1"/>
    <property type="match status" value="1"/>
</dbReference>
<gene>
    <name evidence="4" type="ORF">BT96DRAFT_270275</name>
</gene>
<feature type="domain" description="PH" evidence="2">
    <location>
        <begin position="1"/>
        <end position="21"/>
    </location>
</feature>
<evidence type="ECO:0000256" key="1">
    <source>
        <dbReference type="SAM" id="MobiDB-lite"/>
    </source>
</evidence>
<keyword evidence="5" id="KW-1185">Reference proteome</keyword>
<dbReference type="GO" id="GO:0005737">
    <property type="term" value="C:cytoplasm"/>
    <property type="evidence" value="ECO:0007669"/>
    <property type="project" value="TreeGrafter"/>
</dbReference>
<dbReference type="PANTHER" id="PTHR47339">
    <property type="entry name" value="CELL DIVISION CONTROL PROTEIN 24"/>
    <property type="match status" value="1"/>
</dbReference>
<dbReference type="GO" id="GO:0000935">
    <property type="term" value="C:division septum"/>
    <property type="evidence" value="ECO:0007669"/>
    <property type="project" value="TreeGrafter"/>
</dbReference>
<dbReference type="InterPro" id="IPR000270">
    <property type="entry name" value="PB1_dom"/>
</dbReference>